<proteinExistence type="predicted"/>
<protein>
    <submittedName>
        <fullName evidence="3">Uncharacterized protein</fullName>
    </submittedName>
</protein>
<evidence type="ECO:0000313" key="3">
    <source>
        <dbReference type="EMBL" id="KAJ9608987.1"/>
    </source>
</evidence>
<sequence length="368" mass="41759">MSLALIGLSVHYHDGFSLLSTVMLSLVSSFVGFGTHWSLVFKEPTVSDERHKAIPRSDVIIYYPNGSIRVIRPESEQIARLYFQTEHAQYVIDDTPYRTLALFSTVMFMAGVVSLANASNILQVAFAAAYILLNIVHWAVSALNPCTYHWQHAYDVEVLPIAPPQKQGTDGTSAPATVQYIKEKIVDEWRRFQSAWILEKRRHRDQERAKTIFVHGGRNFTAALWTAIVLTGTAQWLNEATTIAPVNEAWKEWLKEAQKFAQPKVEEGETPGRHNDEWEDRFEPHRRPRIATGLKWTFTPALKTDRRAVRQRRIKIDKSWKYQDRLTEILAAHAPQTRVQLEDEVAGATGGGAISEKEPSTPATTEEV</sequence>
<dbReference type="AlphaFoldDB" id="A0AA38X9E4"/>
<feature type="transmembrane region" description="Helical" evidence="2">
    <location>
        <begin position="16"/>
        <end position="41"/>
    </location>
</feature>
<keyword evidence="4" id="KW-1185">Reference proteome</keyword>
<keyword evidence="2" id="KW-1133">Transmembrane helix</keyword>
<gene>
    <name evidence="3" type="ORF">H2200_006758</name>
</gene>
<dbReference type="Proteomes" id="UP001172673">
    <property type="component" value="Unassembled WGS sequence"/>
</dbReference>
<evidence type="ECO:0000256" key="1">
    <source>
        <dbReference type="SAM" id="MobiDB-lite"/>
    </source>
</evidence>
<feature type="region of interest" description="Disordered" evidence="1">
    <location>
        <begin position="343"/>
        <end position="368"/>
    </location>
</feature>
<name>A0AA38X9E4_9EURO</name>
<reference evidence="3" key="1">
    <citation type="submission" date="2022-10" db="EMBL/GenBank/DDBJ databases">
        <title>Culturing micro-colonial fungi from biological soil crusts in the Mojave desert and describing Neophaeococcomyces mojavensis, and introducing the new genera and species Taxawa tesnikishii.</title>
        <authorList>
            <person name="Kurbessoian T."/>
            <person name="Stajich J.E."/>
        </authorList>
    </citation>
    <scope>NUCLEOTIDE SEQUENCE</scope>
    <source>
        <strain evidence="3">TK_41</strain>
    </source>
</reference>
<evidence type="ECO:0000313" key="4">
    <source>
        <dbReference type="Proteomes" id="UP001172673"/>
    </source>
</evidence>
<feature type="transmembrane region" description="Helical" evidence="2">
    <location>
        <begin position="97"/>
        <end position="115"/>
    </location>
</feature>
<dbReference type="EMBL" id="JAPDRK010000009">
    <property type="protein sequence ID" value="KAJ9608987.1"/>
    <property type="molecule type" value="Genomic_DNA"/>
</dbReference>
<keyword evidence="2" id="KW-0472">Membrane</keyword>
<organism evidence="3 4">
    <name type="scientific">Cladophialophora chaetospira</name>
    <dbReference type="NCBI Taxonomy" id="386627"/>
    <lineage>
        <taxon>Eukaryota</taxon>
        <taxon>Fungi</taxon>
        <taxon>Dikarya</taxon>
        <taxon>Ascomycota</taxon>
        <taxon>Pezizomycotina</taxon>
        <taxon>Eurotiomycetes</taxon>
        <taxon>Chaetothyriomycetidae</taxon>
        <taxon>Chaetothyriales</taxon>
        <taxon>Herpotrichiellaceae</taxon>
        <taxon>Cladophialophora</taxon>
    </lineage>
</organism>
<keyword evidence="2" id="KW-0812">Transmembrane</keyword>
<evidence type="ECO:0000256" key="2">
    <source>
        <dbReference type="SAM" id="Phobius"/>
    </source>
</evidence>
<comment type="caution">
    <text evidence="3">The sequence shown here is derived from an EMBL/GenBank/DDBJ whole genome shotgun (WGS) entry which is preliminary data.</text>
</comment>
<accession>A0AA38X9E4</accession>